<accession>A0A2T0TRS0</accession>
<protein>
    <submittedName>
        <fullName evidence="1">Uncharacterized protein YecE (DUF72 family)</fullName>
    </submittedName>
</protein>
<dbReference type="Proteomes" id="UP000238034">
    <property type="component" value="Unassembled WGS sequence"/>
</dbReference>
<dbReference type="RefSeq" id="WP_106295501.1">
    <property type="nucleotide sequence ID" value="NZ_PVTH01000015.1"/>
</dbReference>
<dbReference type="AlphaFoldDB" id="A0A2T0TRS0"/>
<dbReference type="InterPro" id="IPR036520">
    <property type="entry name" value="UPF0759_sf"/>
</dbReference>
<reference evidence="1 2" key="1">
    <citation type="submission" date="2018-03" db="EMBL/GenBank/DDBJ databases">
        <title>Genomic Encyclopedia of Type Strains, Phase III (KMG-III): the genomes of soil and plant-associated and newly described type strains.</title>
        <authorList>
            <person name="Whitman W."/>
        </authorList>
    </citation>
    <scope>NUCLEOTIDE SEQUENCE [LARGE SCALE GENOMIC DNA]</scope>
    <source>
        <strain evidence="1 2">CGMCC 1.9313</strain>
    </source>
</reference>
<gene>
    <name evidence="1" type="ORF">B0I27_11534</name>
</gene>
<dbReference type="PANTHER" id="PTHR30348:SF4">
    <property type="entry name" value="DUF72 DOMAIN-CONTAINING PROTEIN"/>
    <property type="match status" value="1"/>
</dbReference>
<proteinExistence type="predicted"/>
<keyword evidence="2" id="KW-1185">Reference proteome</keyword>
<dbReference type="Gene3D" id="3.20.20.410">
    <property type="entry name" value="Protein of unknown function UPF0759"/>
    <property type="match status" value="1"/>
</dbReference>
<dbReference type="EMBL" id="PVTH01000015">
    <property type="protein sequence ID" value="PRY48333.1"/>
    <property type="molecule type" value="Genomic_DNA"/>
</dbReference>
<sequence length="256" mass="29757">MGEGALSHTRGRFYSGTSNVVLPVPNKQHFPPEYQDKSRLCYYGSLFDSVEINSSFYKLPMPVTVSKWVEMVPQSFRFTFKLWREITHNRGLVFEPEDVFRFFRVVDKAAEKRGCVLVQFPPSVSVDHIRQLQALLINLRDATSTLPWRIAVEFRHASWYKEDVYDLLYELGATMVMHDMYSSATPFREPEQDFVYLRFHGPEKGYRGSYAEGFLDEYASYINDWLDEGKDVFAYFNNTMGDAVNNLSSLNGRIVK</sequence>
<comment type="caution">
    <text evidence="1">The sequence shown here is derived from an EMBL/GenBank/DDBJ whole genome shotgun (WGS) entry which is preliminary data.</text>
</comment>
<dbReference type="InterPro" id="IPR002763">
    <property type="entry name" value="DUF72"/>
</dbReference>
<organism evidence="1 2">
    <name type="scientific">Arcticibacter pallidicorallinus</name>
    <dbReference type="NCBI Taxonomy" id="1259464"/>
    <lineage>
        <taxon>Bacteria</taxon>
        <taxon>Pseudomonadati</taxon>
        <taxon>Bacteroidota</taxon>
        <taxon>Sphingobacteriia</taxon>
        <taxon>Sphingobacteriales</taxon>
        <taxon>Sphingobacteriaceae</taxon>
        <taxon>Arcticibacter</taxon>
    </lineage>
</organism>
<evidence type="ECO:0000313" key="1">
    <source>
        <dbReference type="EMBL" id="PRY48333.1"/>
    </source>
</evidence>
<dbReference type="SUPFAM" id="SSF117396">
    <property type="entry name" value="TM1631-like"/>
    <property type="match status" value="1"/>
</dbReference>
<evidence type="ECO:0000313" key="2">
    <source>
        <dbReference type="Proteomes" id="UP000238034"/>
    </source>
</evidence>
<name>A0A2T0TRS0_9SPHI</name>
<dbReference type="OrthoDB" id="9780310at2"/>
<dbReference type="Pfam" id="PF01904">
    <property type="entry name" value="DUF72"/>
    <property type="match status" value="1"/>
</dbReference>
<dbReference type="PANTHER" id="PTHR30348">
    <property type="entry name" value="UNCHARACTERIZED PROTEIN YECE"/>
    <property type="match status" value="1"/>
</dbReference>